<evidence type="ECO:0000313" key="4">
    <source>
        <dbReference type="Proteomes" id="UP000070444"/>
    </source>
</evidence>
<dbReference type="AlphaFoldDB" id="A0A137P3A9"/>
<evidence type="ECO:0000256" key="2">
    <source>
        <dbReference type="SAM" id="Phobius"/>
    </source>
</evidence>
<evidence type="ECO:0000256" key="1">
    <source>
        <dbReference type="SAM" id="MobiDB-lite"/>
    </source>
</evidence>
<keyword evidence="2" id="KW-0472">Membrane</keyword>
<gene>
    <name evidence="3" type="ORF">CONCODRAFT_79256</name>
</gene>
<feature type="region of interest" description="Disordered" evidence="1">
    <location>
        <begin position="58"/>
        <end position="78"/>
    </location>
</feature>
<feature type="compositionally biased region" description="Polar residues" evidence="1">
    <location>
        <begin position="87"/>
        <end position="98"/>
    </location>
</feature>
<feature type="transmembrane region" description="Helical" evidence="2">
    <location>
        <begin position="6"/>
        <end position="26"/>
    </location>
</feature>
<keyword evidence="2" id="KW-0812">Transmembrane</keyword>
<dbReference type="EMBL" id="KQ964531">
    <property type="protein sequence ID" value="KXN69515.1"/>
    <property type="molecule type" value="Genomic_DNA"/>
</dbReference>
<sequence length="104" mass="11805">MSNISPEIIGVVTGVVLLAIVIPLGYTQWRKSRRMYSSTIDPEVLHDYNCEFLDPLPSYEHPPDYETGPPGYEHQQQQHITVQIPQNAYNPGTSTTNLNDRHNV</sequence>
<proteinExistence type="predicted"/>
<organism evidence="3 4">
    <name type="scientific">Conidiobolus coronatus (strain ATCC 28846 / CBS 209.66 / NRRL 28638)</name>
    <name type="common">Delacroixia coronata</name>
    <dbReference type="NCBI Taxonomy" id="796925"/>
    <lineage>
        <taxon>Eukaryota</taxon>
        <taxon>Fungi</taxon>
        <taxon>Fungi incertae sedis</taxon>
        <taxon>Zoopagomycota</taxon>
        <taxon>Entomophthoromycotina</taxon>
        <taxon>Entomophthoromycetes</taxon>
        <taxon>Entomophthorales</taxon>
        <taxon>Ancylistaceae</taxon>
        <taxon>Conidiobolus</taxon>
    </lineage>
</organism>
<name>A0A137P3A9_CONC2</name>
<keyword evidence="4" id="KW-1185">Reference proteome</keyword>
<feature type="region of interest" description="Disordered" evidence="1">
    <location>
        <begin position="85"/>
        <end position="104"/>
    </location>
</feature>
<evidence type="ECO:0000313" key="3">
    <source>
        <dbReference type="EMBL" id="KXN69515.1"/>
    </source>
</evidence>
<keyword evidence="2" id="KW-1133">Transmembrane helix</keyword>
<protein>
    <submittedName>
        <fullName evidence="3">Uncharacterized protein</fullName>
    </submittedName>
</protein>
<dbReference type="Proteomes" id="UP000070444">
    <property type="component" value="Unassembled WGS sequence"/>
</dbReference>
<accession>A0A137P3A9</accession>
<reference evidence="3 4" key="1">
    <citation type="journal article" date="2015" name="Genome Biol. Evol.">
        <title>Phylogenomic analyses indicate that early fungi evolved digesting cell walls of algal ancestors of land plants.</title>
        <authorList>
            <person name="Chang Y."/>
            <person name="Wang S."/>
            <person name="Sekimoto S."/>
            <person name="Aerts A.L."/>
            <person name="Choi C."/>
            <person name="Clum A."/>
            <person name="LaButti K.M."/>
            <person name="Lindquist E.A."/>
            <person name="Yee Ngan C."/>
            <person name="Ohm R.A."/>
            <person name="Salamov A.A."/>
            <person name="Grigoriev I.V."/>
            <person name="Spatafora J.W."/>
            <person name="Berbee M.L."/>
        </authorList>
    </citation>
    <scope>NUCLEOTIDE SEQUENCE [LARGE SCALE GENOMIC DNA]</scope>
    <source>
        <strain evidence="3 4">NRRL 28638</strain>
    </source>
</reference>